<dbReference type="Gene3D" id="1.10.10.10">
    <property type="entry name" value="Winged helix-like DNA-binding domain superfamily/Winged helix DNA-binding domain"/>
    <property type="match status" value="1"/>
</dbReference>
<dbReference type="InterPro" id="IPR014284">
    <property type="entry name" value="RNA_pol_sigma-70_dom"/>
</dbReference>
<name>A0ABW4BC08_9LACO</name>
<dbReference type="PANTHER" id="PTHR43133:SF51">
    <property type="entry name" value="RNA POLYMERASE SIGMA FACTOR"/>
    <property type="match status" value="1"/>
</dbReference>
<evidence type="ECO:0000256" key="3">
    <source>
        <dbReference type="ARBA" id="ARBA00023082"/>
    </source>
</evidence>
<evidence type="ECO:0000256" key="2">
    <source>
        <dbReference type="ARBA" id="ARBA00023015"/>
    </source>
</evidence>
<dbReference type="InterPro" id="IPR013324">
    <property type="entry name" value="RNA_pol_sigma_r3/r4-like"/>
</dbReference>
<organism evidence="7 8">
    <name type="scientific">Lacticaseibacillus jixianensis</name>
    <dbReference type="NCBI Taxonomy" id="2486012"/>
    <lineage>
        <taxon>Bacteria</taxon>
        <taxon>Bacillati</taxon>
        <taxon>Bacillota</taxon>
        <taxon>Bacilli</taxon>
        <taxon>Lactobacillales</taxon>
        <taxon>Lactobacillaceae</taxon>
        <taxon>Lacticaseibacillus</taxon>
    </lineage>
</organism>
<evidence type="ECO:0000256" key="1">
    <source>
        <dbReference type="ARBA" id="ARBA00010641"/>
    </source>
</evidence>
<dbReference type="Gene3D" id="1.10.1740.10">
    <property type="match status" value="1"/>
</dbReference>
<feature type="domain" description="RNA polymerase sigma factor 70 region 4 type 2" evidence="6">
    <location>
        <begin position="114"/>
        <end position="165"/>
    </location>
</feature>
<comment type="caution">
    <text evidence="7">The sequence shown here is derived from an EMBL/GenBank/DDBJ whole genome shotgun (WGS) entry which is preliminary data.</text>
</comment>
<dbReference type="SUPFAM" id="SSF88946">
    <property type="entry name" value="Sigma2 domain of RNA polymerase sigma factors"/>
    <property type="match status" value="1"/>
</dbReference>
<dbReference type="RefSeq" id="WP_164510653.1">
    <property type="nucleotide sequence ID" value="NZ_JBHTMO010000038.1"/>
</dbReference>
<dbReference type="Proteomes" id="UP001597249">
    <property type="component" value="Unassembled WGS sequence"/>
</dbReference>
<dbReference type="InterPro" id="IPR013249">
    <property type="entry name" value="RNA_pol_sigma70_r4_t2"/>
</dbReference>
<evidence type="ECO:0000259" key="5">
    <source>
        <dbReference type="Pfam" id="PF04542"/>
    </source>
</evidence>
<feature type="domain" description="RNA polymerase sigma-70 region 2" evidence="5">
    <location>
        <begin position="27"/>
        <end position="92"/>
    </location>
</feature>
<keyword evidence="3" id="KW-0731">Sigma factor</keyword>
<dbReference type="NCBIfam" id="TIGR02937">
    <property type="entry name" value="sigma70-ECF"/>
    <property type="match status" value="1"/>
</dbReference>
<dbReference type="InterPro" id="IPR039425">
    <property type="entry name" value="RNA_pol_sigma-70-like"/>
</dbReference>
<keyword evidence="2" id="KW-0805">Transcription regulation</keyword>
<comment type="similarity">
    <text evidence="1">Belongs to the sigma-70 factor family. ECF subfamily.</text>
</comment>
<dbReference type="InterPro" id="IPR036388">
    <property type="entry name" value="WH-like_DNA-bd_sf"/>
</dbReference>
<reference evidence="8" key="1">
    <citation type="journal article" date="2019" name="Int. J. Syst. Evol. Microbiol.">
        <title>The Global Catalogue of Microorganisms (GCM) 10K type strain sequencing project: providing services to taxonomists for standard genome sequencing and annotation.</title>
        <authorList>
            <consortium name="The Broad Institute Genomics Platform"/>
            <consortium name="The Broad Institute Genome Sequencing Center for Infectious Disease"/>
            <person name="Wu L."/>
            <person name="Ma J."/>
        </authorList>
    </citation>
    <scope>NUCLEOTIDE SEQUENCE [LARGE SCALE GENOMIC DNA]</scope>
    <source>
        <strain evidence="8">CCM 8911</strain>
    </source>
</reference>
<proteinExistence type="inferred from homology"/>
<dbReference type="Pfam" id="PF08281">
    <property type="entry name" value="Sigma70_r4_2"/>
    <property type="match status" value="1"/>
</dbReference>
<dbReference type="PANTHER" id="PTHR43133">
    <property type="entry name" value="RNA POLYMERASE ECF-TYPE SIGMA FACTO"/>
    <property type="match status" value="1"/>
</dbReference>
<dbReference type="Pfam" id="PF04542">
    <property type="entry name" value="Sigma70_r2"/>
    <property type="match status" value="1"/>
</dbReference>
<accession>A0ABW4BC08</accession>
<dbReference type="SUPFAM" id="SSF88659">
    <property type="entry name" value="Sigma3 and sigma4 domains of RNA polymerase sigma factors"/>
    <property type="match status" value="1"/>
</dbReference>
<protein>
    <submittedName>
        <fullName evidence="7">Sigma-70 family RNA polymerase sigma factor</fullName>
    </submittedName>
</protein>
<dbReference type="CDD" id="cd06171">
    <property type="entry name" value="Sigma70_r4"/>
    <property type="match status" value="1"/>
</dbReference>
<evidence type="ECO:0000313" key="7">
    <source>
        <dbReference type="EMBL" id="MFD1394068.1"/>
    </source>
</evidence>
<dbReference type="InterPro" id="IPR007627">
    <property type="entry name" value="RNA_pol_sigma70_r2"/>
</dbReference>
<dbReference type="EMBL" id="JBHTMO010000038">
    <property type="protein sequence ID" value="MFD1394068.1"/>
    <property type="molecule type" value="Genomic_DNA"/>
</dbReference>
<keyword evidence="4" id="KW-0804">Transcription</keyword>
<evidence type="ECO:0000313" key="8">
    <source>
        <dbReference type="Proteomes" id="UP001597249"/>
    </source>
</evidence>
<keyword evidence="8" id="KW-1185">Reference proteome</keyword>
<evidence type="ECO:0000256" key="4">
    <source>
        <dbReference type="ARBA" id="ARBA00023163"/>
    </source>
</evidence>
<evidence type="ECO:0000259" key="6">
    <source>
        <dbReference type="Pfam" id="PF08281"/>
    </source>
</evidence>
<gene>
    <name evidence="7" type="ORF">ACFQ3L_10870</name>
</gene>
<sequence>MALTETELALAQAAIAGDRQALSQLLQRRGDYLYRTAYLYVGTQADALDVIQEATTKAVSAVRHLREPGYFYTWFTRILIRQAQAVYARRQRETSVAAVPERVAPATDPVVALDLGQALAKLGANYRQVLDLFYYQDLSITDISGVLGIPEATVKTRLRRGRAALRDVLGGDYNG</sequence>
<dbReference type="InterPro" id="IPR013325">
    <property type="entry name" value="RNA_pol_sigma_r2"/>
</dbReference>